<dbReference type="OrthoDB" id="9807574at2"/>
<gene>
    <name evidence="4" type="ORF">CK503_12865</name>
</gene>
<keyword evidence="5" id="KW-1185">Reference proteome</keyword>
<evidence type="ECO:0000256" key="2">
    <source>
        <dbReference type="SAM" id="SignalP"/>
    </source>
</evidence>
<evidence type="ECO:0000313" key="4">
    <source>
        <dbReference type="EMBL" id="PAU93308.1"/>
    </source>
</evidence>
<dbReference type="SUPFAM" id="SSF56925">
    <property type="entry name" value="OMPA-like"/>
    <property type="match status" value="1"/>
</dbReference>
<comment type="caution">
    <text evidence="4">The sequence shown here is derived from an EMBL/GenBank/DDBJ whole genome shotgun (WGS) entry which is preliminary data.</text>
</comment>
<dbReference type="InterPro" id="IPR027385">
    <property type="entry name" value="Beta-barrel_OMP"/>
</dbReference>
<proteinExistence type="predicted"/>
<feature type="chain" id="PRO_5013217292" description="Outer membrane protein beta-barrel domain-containing protein" evidence="2">
    <location>
        <begin position="22"/>
        <end position="192"/>
    </location>
</feature>
<name>A0A2A2G7P3_9BACT</name>
<organism evidence="4 5">
    <name type="scientific">Fodinibius salipaludis</name>
    <dbReference type="NCBI Taxonomy" id="2032627"/>
    <lineage>
        <taxon>Bacteria</taxon>
        <taxon>Pseudomonadati</taxon>
        <taxon>Balneolota</taxon>
        <taxon>Balneolia</taxon>
        <taxon>Balneolales</taxon>
        <taxon>Balneolaceae</taxon>
        <taxon>Fodinibius</taxon>
    </lineage>
</organism>
<evidence type="ECO:0000256" key="1">
    <source>
        <dbReference type="ARBA" id="ARBA00022729"/>
    </source>
</evidence>
<dbReference type="InterPro" id="IPR011250">
    <property type="entry name" value="OMP/PagP_B-barrel"/>
</dbReference>
<keyword evidence="1 2" id="KW-0732">Signal</keyword>
<dbReference type="Proteomes" id="UP000218831">
    <property type="component" value="Unassembled WGS sequence"/>
</dbReference>
<protein>
    <recommendedName>
        <fullName evidence="3">Outer membrane protein beta-barrel domain-containing protein</fullName>
    </recommendedName>
</protein>
<dbReference type="EMBL" id="NSKE01000009">
    <property type="protein sequence ID" value="PAU93308.1"/>
    <property type="molecule type" value="Genomic_DNA"/>
</dbReference>
<sequence length="192" mass="21142">MRKLLLLPLIAFIFAPMAVEAQTSSDATIKNTLGIGPRLGYYKANDADNGNFYFGAQTRARLGSVLGVEGSVEYYAGQEYNIGGQSFETKFVPVTASALMFLPVSKNFAPYGVAGLGAYYTIYEFEGVVDDVDNEFNFGYHLGFGVELPINENAALNFDYRYLFLNPNENEVSTDNTNYNGNVFTAGLMLYL</sequence>
<feature type="domain" description="Outer membrane protein beta-barrel" evidence="3">
    <location>
        <begin position="14"/>
        <end position="189"/>
    </location>
</feature>
<evidence type="ECO:0000259" key="3">
    <source>
        <dbReference type="Pfam" id="PF13505"/>
    </source>
</evidence>
<evidence type="ECO:0000313" key="5">
    <source>
        <dbReference type="Proteomes" id="UP000218831"/>
    </source>
</evidence>
<feature type="signal peptide" evidence="2">
    <location>
        <begin position="1"/>
        <end position="21"/>
    </location>
</feature>
<dbReference type="AlphaFoldDB" id="A0A2A2G7P3"/>
<dbReference type="Gene3D" id="2.40.160.20">
    <property type="match status" value="1"/>
</dbReference>
<accession>A0A2A2G7P3</accession>
<reference evidence="4 5" key="1">
    <citation type="submission" date="2017-08" db="EMBL/GenBank/DDBJ databases">
        <title>Aliifodinibius alkalisoli sp. nov., isolated from saline alkaline soil.</title>
        <authorList>
            <person name="Liu D."/>
            <person name="Zhang G."/>
        </authorList>
    </citation>
    <scope>NUCLEOTIDE SEQUENCE [LARGE SCALE GENOMIC DNA]</scope>
    <source>
        <strain evidence="4 5">WN023</strain>
    </source>
</reference>
<dbReference type="Pfam" id="PF13505">
    <property type="entry name" value="OMP_b-brl"/>
    <property type="match status" value="1"/>
</dbReference>
<dbReference type="RefSeq" id="WP_095607235.1">
    <property type="nucleotide sequence ID" value="NZ_NSKE01000009.1"/>
</dbReference>